<dbReference type="Proteomes" id="UP000503447">
    <property type="component" value="Chromosome"/>
</dbReference>
<reference evidence="3" key="1">
    <citation type="submission" date="2020-05" db="EMBL/GenBank/DDBJ databases">
        <title>Frigoriglobus tundricola gen. nov., sp. nov., a psychrotolerant cellulolytic planctomycete of the family Gemmataceae with two divergent copies of 16S rRNA gene.</title>
        <authorList>
            <person name="Kulichevskaya I.S."/>
            <person name="Ivanova A.A."/>
            <person name="Naumoff D.G."/>
            <person name="Beletsky A.V."/>
            <person name="Rijpstra W.I.C."/>
            <person name="Sinninghe Damste J.S."/>
            <person name="Mardanov A.V."/>
            <person name="Ravin N.V."/>
            <person name="Dedysh S.N."/>
        </authorList>
    </citation>
    <scope>NUCLEOTIDE SEQUENCE [LARGE SCALE GENOMIC DNA]</scope>
    <source>
        <strain evidence="3">PL17</strain>
    </source>
</reference>
<feature type="region of interest" description="Disordered" evidence="1">
    <location>
        <begin position="1"/>
        <end position="52"/>
    </location>
</feature>
<accession>A0A6M5Z0H6</accession>
<evidence type="ECO:0000313" key="2">
    <source>
        <dbReference type="EMBL" id="QJW99685.1"/>
    </source>
</evidence>
<evidence type="ECO:0000256" key="1">
    <source>
        <dbReference type="SAM" id="MobiDB-lite"/>
    </source>
</evidence>
<gene>
    <name evidence="2" type="ORF">FTUN_7306</name>
</gene>
<dbReference type="EMBL" id="CP053452">
    <property type="protein sequence ID" value="QJW99685.1"/>
    <property type="molecule type" value="Genomic_DNA"/>
</dbReference>
<keyword evidence="3" id="KW-1185">Reference proteome</keyword>
<dbReference type="AlphaFoldDB" id="A0A6M5Z0H6"/>
<proteinExistence type="predicted"/>
<dbReference type="KEGG" id="ftj:FTUN_7306"/>
<protein>
    <submittedName>
        <fullName evidence="2">Uncharacterized protein</fullName>
    </submittedName>
</protein>
<evidence type="ECO:0000313" key="3">
    <source>
        <dbReference type="Proteomes" id="UP000503447"/>
    </source>
</evidence>
<sequence>MVLGSAAEPPRAGQRGRNDGTAAPVRTGEHADANLPPSRPVLVCPADRRVSR</sequence>
<name>A0A6M5Z0H6_9BACT</name>
<organism evidence="2 3">
    <name type="scientific">Frigoriglobus tundricola</name>
    <dbReference type="NCBI Taxonomy" id="2774151"/>
    <lineage>
        <taxon>Bacteria</taxon>
        <taxon>Pseudomonadati</taxon>
        <taxon>Planctomycetota</taxon>
        <taxon>Planctomycetia</taxon>
        <taxon>Gemmatales</taxon>
        <taxon>Gemmataceae</taxon>
        <taxon>Frigoriglobus</taxon>
    </lineage>
</organism>